<feature type="domain" description="TIR" evidence="8">
    <location>
        <begin position="21"/>
        <end position="189"/>
    </location>
</feature>
<evidence type="ECO:0000313" key="10">
    <source>
        <dbReference type="Proteomes" id="UP000238479"/>
    </source>
</evidence>
<keyword evidence="5" id="KW-0520">NAD</keyword>
<dbReference type="OrthoDB" id="1936883at2759"/>
<dbReference type="InterPro" id="IPR058192">
    <property type="entry name" value="WHD_ROQ1-like"/>
</dbReference>
<dbReference type="SUPFAM" id="SSF52200">
    <property type="entry name" value="Toll/Interleukin receptor TIR domain"/>
    <property type="match status" value="1"/>
</dbReference>
<dbReference type="Gene3D" id="3.40.50.300">
    <property type="entry name" value="P-loop containing nucleotide triphosphate hydrolases"/>
    <property type="match status" value="1"/>
</dbReference>
<keyword evidence="2" id="KW-0433">Leucine-rich repeat</keyword>
<dbReference type="InterPro" id="IPR032675">
    <property type="entry name" value="LRR_dom_sf"/>
</dbReference>
<dbReference type="PRINTS" id="PR00364">
    <property type="entry name" value="DISEASERSIST"/>
</dbReference>
<keyword evidence="4 9" id="KW-0378">Hydrolase</keyword>
<organism evidence="9 10">
    <name type="scientific">Rosa chinensis</name>
    <name type="common">China rose</name>
    <dbReference type="NCBI Taxonomy" id="74649"/>
    <lineage>
        <taxon>Eukaryota</taxon>
        <taxon>Viridiplantae</taxon>
        <taxon>Streptophyta</taxon>
        <taxon>Embryophyta</taxon>
        <taxon>Tracheophyta</taxon>
        <taxon>Spermatophyta</taxon>
        <taxon>Magnoliopsida</taxon>
        <taxon>eudicotyledons</taxon>
        <taxon>Gunneridae</taxon>
        <taxon>Pentapetalae</taxon>
        <taxon>rosids</taxon>
        <taxon>fabids</taxon>
        <taxon>Rosales</taxon>
        <taxon>Rosaceae</taxon>
        <taxon>Rosoideae</taxon>
        <taxon>Rosoideae incertae sedis</taxon>
        <taxon>Rosa</taxon>
    </lineage>
</organism>
<dbReference type="Gene3D" id="1.10.8.430">
    <property type="entry name" value="Helical domain of apoptotic protease-activating factors"/>
    <property type="match status" value="1"/>
</dbReference>
<dbReference type="SUPFAM" id="SSF52058">
    <property type="entry name" value="L domain-like"/>
    <property type="match status" value="2"/>
</dbReference>
<dbReference type="InterPro" id="IPR011713">
    <property type="entry name" value="Leu-rich_rpt_3"/>
</dbReference>
<name>A0A2P6PSA3_ROSCH</name>
<feature type="region of interest" description="Disordered" evidence="7">
    <location>
        <begin position="1188"/>
        <end position="1211"/>
    </location>
</feature>
<dbReference type="Pfam" id="PF00931">
    <property type="entry name" value="NB-ARC"/>
    <property type="match status" value="1"/>
</dbReference>
<dbReference type="EMBL" id="PDCK01000044">
    <property type="protein sequence ID" value="PRQ24817.1"/>
    <property type="molecule type" value="Genomic_DNA"/>
</dbReference>
<dbReference type="InterPro" id="IPR044974">
    <property type="entry name" value="Disease_R_plants"/>
</dbReference>
<evidence type="ECO:0000256" key="2">
    <source>
        <dbReference type="ARBA" id="ARBA00022614"/>
    </source>
</evidence>
<dbReference type="InterPro" id="IPR042197">
    <property type="entry name" value="Apaf_helical"/>
</dbReference>
<dbReference type="OMA" id="IHISCKV"/>
<dbReference type="Gramene" id="PRQ24817">
    <property type="protein sequence ID" value="PRQ24817"/>
    <property type="gene ID" value="RchiOBHm_Chr6g0276631"/>
</dbReference>
<dbReference type="InterPro" id="IPR001611">
    <property type="entry name" value="Leu-rich_rpt"/>
</dbReference>
<gene>
    <name evidence="9" type="ORF">RchiOBHm_Chr6g0276631</name>
</gene>
<dbReference type="Gene3D" id="3.80.10.10">
    <property type="entry name" value="Ribonuclease Inhibitor"/>
    <property type="match status" value="3"/>
</dbReference>
<dbReference type="InterPro" id="IPR035897">
    <property type="entry name" value="Toll_tir_struct_dom_sf"/>
</dbReference>
<dbReference type="FunFam" id="3.40.50.10140:FF:000007">
    <property type="entry name" value="Disease resistance protein (TIR-NBS-LRR class)"/>
    <property type="match status" value="1"/>
</dbReference>
<evidence type="ECO:0000256" key="4">
    <source>
        <dbReference type="ARBA" id="ARBA00022801"/>
    </source>
</evidence>
<dbReference type="EC" id="3.2.2.6" evidence="1"/>
<dbReference type="Pfam" id="PF01582">
    <property type="entry name" value="TIR"/>
    <property type="match status" value="1"/>
</dbReference>
<dbReference type="GO" id="GO:0007165">
    <property type="term" value="P:signal transduction"/>
    <property type="evidence" value="ECO:0007669"/>
    <property type="project" value="InterPro"/>
</dbReference>
<dbReference type="InterPro" id="IPR000157">
    <property type="entry name" value="TIR_dom"/>
</dbReference>
<dbReference type="Pfam" id="PF00560">
    <property type="entry name" value="LRR_1"/>
    <property type="match status" value="2"/>
</dbReference>
<evidence type="ECO:0000313" key="9">
    <source>
        <dbReference type="EMBL" id="PRQ24817.1"/>
    </source>
</evidence>
<evidence type="ECO:0000256" key="7">
    <source>
        <dbReference type="SAM" id="MobiDB-lite"/>
    </source>
</evidence>
<keyword evidence="10" id="KW-1185">Reference proteome</keyword>
<dbReference type="GO" id="GO:0043531">
    <property type="term" value="F:ADP binding"/>
    <property type="evidence" value="ECO:0007669"/>
    <property type="project" value="InterPro"/>
</dbReference>
<dbReference type="AlphaFoldDB" id="A0A2P6PSA3"/>
<dbReference type="Pfam" id="PF20160">
    <property type="entry name" value="C-JID"/>
    <property type="match status" value="1"/>
</dbReference>
<evidence type="ECO:0000256" key="6">
    <source>
        <dbReference type="ARBA" id="ARBA00047304"/>
    </source>
</evidence>
<dbReference type="SUPFAM" id="SSF52540">
    <property type="entry name" value="P-loop containing nucleoside triphosphate hydrolases"/>
    <property type="match status" value="1"/>
</dbReference>
<evidence type="ECO:0000256" key="3">
    <source>
        <dbReference type="ARBA" id="ARBA00022737"/>
    </source>
</evidence>
<keyword evidence="3" id="KW-0677">Repeat</keyword>
<reference evidence="9 10" key="1">
    <citation type="journal article" date="2018" name="Nat. Genet.">
        <title>The Rosa genome provides new insights in the design of modern roses.</title>
        <authorList>
            <person name="Bendahmane M."/>
        </authorList>
    </citation>
    <scope>NUCLEOTIDE SEQUENCE [LARGE SCALE GENOMIC DNA]</scope>
    <source>
        <strain evidence="10">cv. Old Blush</strain>
    </source>
</reference>
<sequence>MAFSTQRSLASLPPAESGPRWKHDVFLSFRGEDTRKGFTSHLYHELHYWQAIKTFKDDRELDIGSRISPELLSAIRESQLAIVVLSPHYASSTWCLDELTKIIECMEARNAILPIFYEVNPSDVRKQRGSFAEAFTMHEEKFGEVDAEKVKQWRVALTKAANLSGWDSKNYKSERELIEDIVKYVWRKVHPNLKLLDSTEPLVGIDSTLQQLGLLLAQEANDVRFIGIWGMGGIGKTTIAKLVFQKISHHFELAKFLTNVREVSARHGTLVDLQKQLLSPMLKESITEVYDEMQGTLFTKNCLSNKKVLLVLDDVDQVNQLEKLAKREDWFGAGSRVIITTRDERLLVEHGIELIYKVEGLNDEEALELFSQNAFQKDQYDEGLLELSKSFVNYARGLPLALKVLGRSLYKRGRDEWISALGKLKKSPGREIFTSLKISYDRLDETDKDIFLDVAFFHKGKDKEELLEILDKTYDFSSLLGINVLIEKSLLTISKSLYNNSRTNVEMHDLIQEMAWEIVRQESPDEPGRRSRLCHHMDIFHVFINNSGTQALKGIVLRLPELEKAYWNCEAFSKMSQLRYVEFQNVNIPSGPSFLPKTLITLKWSWYPSKCLPYDFQLHFLTELKMPKSNLVQLWEGAQDLPNLKYLDLVYSENLTKTPDFTRTPNLKELVLRHCTDLVEIHPSIAMLKRLERLDLSDCTSITSLPTEFETDSLKFFSVKHCSKLKKIPEFGEQMKNLLQLWLSGTAIVKVPSSIDRQVGLKYLQLHDCESLLCLPNAICNLKFLLQLDISRCSKFEKLPENLGKMESLEYFRMNETSITDLPPSLSLLKDLQVLECRGSPIKKQDGGFWGLFVRKSPEPLGLVLHSLNGLRSLKQLDLSDCNICQGGIPDDIGCLSFVQQLDLSGNNFVTLPSSIKRLSNLHVFRLQRCQRLQQVPDLPSTSSLHISADDCISLVMLPQPSELRRSSIKSRGFSFTSANCFGLVDNEGCNNGIFSMLRRLASQGISTDYGNFSFNIVSPGSKISEWFAFQNEGDSLIVELPLPDSWRSSKWMGLAFCVMFADDPAASLEYDYSVIECSSEGIDSLSWQLGKKGNLVKDHFWVFYLHRQEYWNNTTASSHIRFSLQTYCRSNQVPLVLSIDELSKYGNLVTKGAYNVKKCGARLVFEDDLDELLNGTMNNILQPTSEYCDEEESGPGRSGISDNEYYSAEE</sequence>
<comment type="catalytic activity">
    <reaction evidence="6">
        <text>NAD(+) + H2O = ADP-D-ribose + nicotinamide + H(+)</text>
        <dbReference type="Rhea" id="RHEA:16301"/>
        <dbReference type="ChEBI" id="CHEBI:15377"/>
        <dbReference type="ChEBI" id="CHEBI:15378"/>
        <dbReference type="ChEBI" id="CHEBI:17154"/>
        <dbReference type="ChEBI" id="CHEBI:57540"/>
        <dbReference type="ChEBI" id="CHEBI:57967"/>
        <dbReference type="EC" id="3.2.2.6"/>
    </reaction>
    <physiologicalReaction direction="left-to-right" evidence="6">
        <dbReference type="Rhea" id="RHEA:16302"/>
    </physiologicalReaction>
</comment>
<dbReference type="InterPro" id="IPR045344">
    <property type="entry name" value="C-JID"/>
</dbReference>
<dbReference type="Proteomes" id="UP000238479">
    <property type="component" value="Chromosome 6"/>
</dbReference>
<dbReference type="InterPro" id="IPR027417">
    <property type="entry name" value="P-loop_NTPase"/>
</dbReference>
<dbReference type="Gene3D" id="3.40.50.10140">
    <property type="entry name" value="Toll/interleukin-1 receptor homology (TIR) domain"/>
    <property type="match status" value="1"/>
</dbReference>
<proteinExistence type="predicted"/>
<dbReference type="SMART" id="SM00255">
    <property type="entry name" value="TIR"/>
    <property type="match status" value="1"/>
</dbReference>
<dbReference type="PROSITE" id="PS50104">
    <property type="entry name" value="TIR"/>
    <property type="match status" value="1"/>
</dbReference>
<dbReference type="InterPro" id="IPR002182">
    <property type="entry name" value="NB-ARC"/>
</dbReference>
<evidence type="ECO:0000259" key="8">
    <source>
        <dbReference type="PROSITE" id="PS50104"/>
    </source>
</evidence>
<evidence type="ECO:0000256" key="5">
    <source>
        <dbReference type="ARBA" id="ARBA00023027"/>
    </source>
</evidence>
<accession>A0A2P6PSA3</accession>
<dbReference type="PANTHER" id="PTHR11017:SF527">
    <property type="entry name" value="TMV RESISTANCE PROTEIN N-LIKE"/>
    <property type="match status" value="1"/>
</dbReference>
<dbReference type="PANTHER" id="PTHR11017">
    <property type="entry name" value="LEUCINE-RICH REPEAT-CONTAINING PROTEIN"/>
    <property type="match status" value="1"/>
</dbReference>
<comment type="caution">
    <text evidence="9">The sequence shown here is derived from an EMBL/GenBank/DDBJ whole genome shotgun (WGS) entry which is preliminary data.</text>
</comment>
<protein>
    <recommendedName>
        <fullName evidence="1">ADP-ribosyl cyclase/cyclic ADP-ribose hydrolase</fullName>
        <ecNumber evidence="1">3.2.2.6</ecNumber>
    </recommendedName>
</protein>
<dbReference type="Pfam" id="PF07725">
    <property type="entry name" value="LRR_3"/>
    <property type="match status" value="1"/>
</dbReference>
<dbReference type="Pfam" id="PF23282">
    <property type="entry name" value="WHD_ROQ1"/>
    <property type="match status" value="1"/>
</dbReference>
<evidence type="ECO:0000256" key="1">
    <source>
        <dbReference type="ARBA" id="ARBA00011982"/>
    </source>
</evidence>
<dbReference type="GO" id="GO:0061809">
    <property type="term" value="F:NAD+ nucleosidase activity, cyclic ADP-ribose generating"/>
    <property type="evidence" value="ECO:0007669"/>
    <property type="project" value="UniProtKB-EC"/>
</dbReference>
<dbReference type="GO" id="GO:0006952">
    <property type="term" value="P:defense response"/>
    <property type="evidence" value="ECO:0007669"/>
    <property type="project" value="InterPro"/>
</dbReference>